<dbReference type="RefSeq" id="WP_115123447.1">
    <property type="nucleotide sequence ID" value="NZ_QRAO01000002.1"/>
</dbReference>
<evidence type="ECO:0000313" key="3">
    <source>
        <dbReference type="Proteomes" id="UP000255317"/>
    </source>
</evidence>
<name>A0A370QFW0_9FLAO</name>
<dbReference type="AlphaFoldDB" id="A0A370QFW0"/>
<feature type="signal peptide" evidence="1">
    <location>
        <begin position="1"/>
        <end position="20"/>
    </location>
</feature>
<organism evidence="2 3">
    <name type="scientific">Marinirhabdus gelatinilytica</name>
    <dbReference type="NCBI Taxonomy" id="1703343"/>
    <lineage>
        <taxon>Bacteria</taxon>
        <taxon>Pseudomonadati</taxon>
        <taxon>Bacteroidota</taxon>
        <taxon>Flavobacteriia</taxon>
        <taxon>Flavobacteriales</taxon>
        <taxon>Flavobacteriaceae</taxon>
    </lineage>
</organism>
<keyword evidence="3" id="KW-1185">Reference proteome</keyword>
<evidence type="ECO:0000256" key="1">
    <source>
        <dbReference type="SAM" id="SignalP"/>
    </source>
</evidence>
<dbReference type="Proteomes" id="UP000255317">
    <property type="component" value="Unassembled WGS sequence"/>
</dbReference>
<gene>
    <name evidence="2" type="ORF">C8D94_102443</name>
</gene>
<dbReference type="OrthoDB" id="117186at2"/>
<keyword evidence="1" id="KW-0732">Signal</keyword>
<dbReference type="Gene3D" id="3.10.450.50">
    <property type="match status" value="1"/>
</dbReference>
<reference evidence="2 3" key="1">
    <citation type="submission" date="2018-07" db="EMBL/GenBank/DDBJ databases">
        <title>Genomic Encyclopedia of Type Strains, Phase IV (KMG-IV): sequencing the most valuable type-strain genomes for metagenomic binning, comparative biology and taxonomic classification.</title>
        <authorList>
            <person name="Goeker M."/>
        </authorList>
    </citation>
    <scope>NUCLEOTIDE SEQUENCE [LARGE SCALE GENOMIC DNA]</scope>
    <source>
        <strain evidence="2 3">DSM 101478</strain>
    </source>
</reference>
<sequence length="154" mass="17381">MKLSLSLLFFCFTITIHAQATFSEKDAKQLVETFFEGFHKGDTTLMLSVLAKDVRLQTASANKQGVAQLSDASIDGLLTAIANRPEDQKWEEKLLGYTIHKDGNLAHVWTPYQFWFNGNFSHCGANSFTIAKTEAGWRIIHLIDSRRRNGCLEK</sequence>
<feature type="chain" id="PRO_5017044228" evidence="1">
    <location>
        <begin position="21"/>
        <end position="154"/>
    </location>
</feature>
<proteinExistence type="predicted"/>
<dbReference type="EMBL" id="QRAO01000002">
    <property type="protein sequence ID" value="RDK87258.1"/>
    <property type="molecule type" value="Genomic_DNA"/>
</dbReference>
<dbReference type="Pfam" id="PF12893">
    <property type="entry name" value="Lumazine_bd_2"/>
    <property type="match status" value="1"/>
</dbReference>
<evidence type="ECO:0000313" key="2">
    <source>
        <dbReference type="EMBL" id="RDK87258.1"/>
    </source>
</evidence>
<comment type="caution">
    <text evidence="2">The sequence shown here is derived from an EMBL/GenBank/DDBJ whole genome shotgun (WGS) entry which is preliminary data.</text>
</comment>
<dbReference type="SUPFAM" id="SSF54427">
    <property type="entry name" value="NTF2-like"/>
    <property type="match status" value="1"/>
</dbReference>
<dbReference type="InterPro" id="IPR039437">
    <property type="entry name" value="FrzH/put_lumazine-bd"/>
</dbReference>
<protein>
    <submittedName>
        <fullName evidence="2">Putative lumazine-binding protein</fullName>
    </submittedName>
</protein>
<accession>A0A370QFW0</accession>
<dbReference type="InterPro" id="IPR032710">
    <property type="entry name" value="NTF2-like_dom_sf"/>
</dbReference>